<feature type="binding site" evidence="17">
    <location>
        <position position="883"/>
    </location>
    <ligand>
        <name>Mo-molybdopterin</name>
        <dbReference type="ChEBI" id="CHEBI:71302"/>
    </ligand>
    <ligandPart>
        <name>Mo</name>
        <dbReference type="ChEBI" id="CHEBI:28685"/>
    </ligandPart>
</feature>
<dbReference type="InterPro" id="IPR008274">
    <property type="entry name" value="AldOxase/xan_DH_MoCoBD1"/>
</dbReference>
<accession>A0A9P0LHR2</accession>
<comment type="caution">
    <text evidence="20">The sequence shown here is derived from an EMBL/GenBank/DDBJ whole genome shotgun (WGS) entry which is preliminary data.</text>
</comment>
<dbReference type="Gene3D" id="3.10.20.30">
    <property type="match status" value="1"/>
</dbReference>
<evidence type="ECO:0000256" key="13">
    <source>
        <dbReference type="ARBA" id="ARBA00023027"/>
    </source>
</evidence>
<sequence length="1170" mass="129746">MEKCSTQERLKKLDKIQLSVSGVEYTVNTADVAPEMTLNTYLRDVMNLTGTKRMCLEGGCGSCIVAVEKIVNGLKIVFAVNSCLVSVLSCHGWKIHTVEGIGGPLKGFHEIQTALAHGNGTQCGFCSPGQVMNMYALMEGSEKQLTESTVENSFGGVLCRCTGYRPIVQSFRSLVKKEKDGIKDIEDVSVCTSEDKCKTNCEQTCKKINYYHTFKASKWMKVHTLSDLLDILISAENASYMLVGGNTAKGVYYIKNPPQLYIDITDVKELTTTYVDSNSVILGANTALTKSVEIFENTANEYKGFQYLNDMAHHIKQVASVPVRNIGTVAGNLMIKHAHNEFPSDIFLIMETFKATLSIVDTNEEEVLCSPQDFLRLDMSKKVIKQIILKPLTDSYKWITYKIMPRAQNAHAEVNAGFLFSLSPKYVVQSARIVYGGISPQFVHASKTEALLKGKVLFDNKVLAQAFGSLDKEIQPTWELPESTPTYRKGLAIALFYKFILNKCPKELLSNSRFSSGGTMLERPLSTATQEFGTNTKNYPLSEPVPKVEALAQTSGQAEYCADLPDLPNQAFGAFVTAAAVANSQIGQIDPTEALNMQGVIAFYSAKDVPGNNTFMPKMGGFPVQDELFCNGRVQYYYQPIGLIVADSHDTAVKAAEMVKVEYTAPTEKPFLNVKQVVNAGAKGRIKNNTNFIPKSKGNDIKKVIKGEFYTAWQYHFHMEVQCCQVVPTEDGFDIYPVTQWMDLCQLAAAEALAIPTQTINVKVRRLGGSFGGKISRNSLISTAAAVAAFKLRRPVKIWLPFITNMNVIGKRYPQLTRYEVGVDAKGVMQYLKADIYSDFGVGGNDIIDPMVVDSFQNVYVTDTWRFSTYQVSTDTHANTWTRAPGTLEAMGSIETIFEHIAYEMNLDPVQVRQLNTDSTKHGKILGYWKEIETWADIPARRQSIEQFNKQNRWKKRGMSLIPMAWMLEFKGSFTVLVSIVHGDGGIMVCHGGVEMGQGINTKVVQVVAFKFGVTMNKVQVKPSLNLVAPNAFATGGSVTSEAVIYAIIQACDKLIASMKPVMDRMKNPTWEQLVRQCFVENIQLSADGYIQEKSPGVQGYPIYGLCATEVEVDILTGQKLIRRVDIIEDVGDSMSPLIDIGQTEGAFVMGTYMINVTIILVYWLRDIYL</sequence>
<feature type="binding site" evidence="16">
    <location>
        <position position="402"/>
    </location>
    <ligand>
        <name>FAD</name>
        <dbReference type="ChEBI" id="CHEBI:57692"/>
    </ligand>
</feature>
<organism evidence="20 21">
    <name type="scientific">Acanthoscelides obtectus</name>
    <name type="common">Bean weevil</name>
    <name type="synonym">Bruchus obtectus</name>
    <dbReference type="NCBI Taxonomy" id="200917"/>
    <lineage>
        <taxon>Eukaryota</taxon>
        <taxon>Metazoa</taxon>
        <taxon>Ecdysozoa</taxon>
        <taxon>Arthropoda</taxon>
        <taxon>Hexapoda</taxon>
        <taxon>Insecta</taxon>
        <taxon>Pterygota</taxon>
        <taxon>Neoptera</taxon>
        <taxon>Endopterygota</taxon>
        <taxon>Coleoptera</taxon>
        <taxon>Polyphaga</taxon>
        <taxon>Cucujiformia</taxon>
        <taxon>Chrysomeloidea</taxon>
        <taxon>Chrysomelidae</taxon>
        <taxon>Bruchinae</taxon>
        <taxon>Bruchini</taxon>
        <taxon>Acanthoscelides</taxon>
    </lineage>
</organism>
<keyword evidence="14" id="KW-0576">Peroxisome</keyword>
<dbReference type="InterPro" id="IPR036318">
    <property type="entry name" value="FAD-bd_PCMH-like_sf"/>
</dbReference>
<feature type="binding site" evidence="17">
    <location>
        <position position="159"/>
    </location>
    <ligand>
        <name>[2Fe-2S] cluster</name>
        <dbReference type="ChEBI" id="CHEBI:190135"/>
        <label>2</label>
    </ligand>
</feature>
<keyword evidence="6" id="KW-0285">Flavoprotein</keyword>
<dbReference type="PROSITE" id="PS00197">
    <property type="entry name" value="2FE2S_FER_1"/>
    <property type="match status" value="1"/>
</dbReference>
<keyword evidence="5 17" id="KW-0500">Molybdenum</keyword>
<dbReference type="Pfam" id="PF03450">
    <property type="entry name" value="CO_deh_flav_C"/>
    <property type="match status" value="1"/>
</dbReference>
<dbReference type="InterPro" id="IPR002346">
    <property type="entry name" value="Mopterin_DH_FAD-bd"/>
</dbReference>
<evidence type="ECO:0000259" key="19">
    <source>
        <dbReference type="PROSITE" id="PS51387"/>
    </source>
</evidence>
<evidence type="ECO:0000256" key="9">
    <source>
        <dbReference type="ARBA" id="ARBA00022827"/>
    </source>
</evidence>
<dbReference type="InterPro" id="IPR016208">
    <property type="entry name" value="Ald_Oxase/xanthine_DH-like"/>
</dbReference>
<dbReference type="Gene3D" id="3.30.465.10">
    <property type="match status" value="1"/>
</dbReference>
<dbReference type="Pfam" id="PF20256">
    <property type="entry name" value="MoCoBD_2"/>
    <property type="match status" value="1"/>
</dbReference>
<keyword evidence="9 16" id="KW-0274">FAD</keyword>
<comment type="subunit">
    <text evidence="4">Homodimer.</text>
</comment>
<keyword evidence="10" id="KW-0560">Oxidoreductase</keyword>
<dbReference type="SUPFAM" id="SSF54292">
    <property type="entry name" value="2Fe-2S ferredoxin-like"/>
    <property type="match status" value="1"/>
</dbReference>
<feature type="binding site" evidence="17">
    <location>
        <position position="771"/>
    </location>
    <ligand>
        <name>Mo-molybdopterin</name>
        <dbReference type="ChEBI" id="CHEBI:71302"/>
    </ligand>
    <ligandPart>
        <name>Mo</name>
        <dbReference type="ChEBI" id="CHEBI:28685"/>
    </ligandPart>
</feature>
<dbReference type="SMART" id="SM01092">
    <property type="entry name" value="CO_deh_flav_C"/>
    <property type="match status" value="1"/>
</dbReference>
<evidence type="ECO:0000256" key="15">
    <source>
        <dbReference type="ARBA" id="ARBA00034078"/>
    </source>
</evidence>
<dbReference type="InterPro" id="IPR036683">
    <property type="entry name" value="CO_DH_flav_C_dom_sf"/>
</dbReference>
<comment type="cofactor">
    <cofactor evidence="17">
        <name>Mo-molybdopterin</name>
        <dbReference type="ChEBI" id="CHEBI:71302"/>
    </cofactor>
    <text evidence="17">Binds 1 Mo-molybdopterin (Mo-MPT) cofactor per subunit.</text>
</comment>
<dbReference type="Gene3D" id="3.30.390.50">
    <property type="entry name" value="CO dehydrogenase flavoprotein, C-terminal domain"/>
    <property type="match status" value="1"/>
</dbReference>
<evidence type="ECO:0000256" key="8">
    <source>
        <dbReference type="ARBA" id="ARBA00022723"/>
    </source>
</evidence>
<feature type="binding site" evidence="17">
    <location>
        <position position="740"/>
    </location>
    <ligand>
        <name>Mo-molybdopterin</name>
        <dbReference type="ChEBI" id="CHEBI:71302"/>
    </ligand>
    <ligandPart>
        <name>Mo</name>
        <dbReference type="ChEBI" id="CHEBI:28685"/>
    </ligandPart>
</feature>
<keyword evidence="21" id="KW-1185">Reference proteome</keyword>
<dbReference type="Pfam" id="PF00941">
    <property type="entry name" value="FAD_binding_5"/>
    <property type="match status" value="1"/>
</dbReference>
<evidence type="ECO:0000313" key="21">
    <source>
        <dbReference type="Proteomes" id="UP001152888"/>
    </source>
</evidence>
<comment type="cofactor">
    <cofactor evidence="17">
        <name>[2Fe-2S] cluster</name>
        <dbReference type="ChEBI" id="CHEBI:190135"/>
    </cofactor>
    <text evidence="17">Binds 2 [2Fe-2S] clusters.</text>
</comment>
<dbReference type="FunFam" id="3.30.365.10:FF:000001">
    <property type="entry name" value="Xanthine dehydrogenase oxidase"/>
    <property type="match status" value="1"/>
</dbReference>
<evidence type="ECO:0000256" key="1">
    <source>
        <dbReference type="ARBA" id="ARBA00001974"/>
    </source>
</evidence>
<evidence type="ECO:0000256" key="7">
    <source>
        <dbReference type="ARBA" id="ARBA00022714"/>
    </source>
</evidence>
<dbReference type="InterPro" id="IPR005107">
    <property type="entry name" value="CO_DH_flav_C"/>
</dbReference>
<dbReference type="GO" id="GO:0016491">
    <property type="term" value="F:oxidoreductase activity"/>
    <property type="evidence" value="ECO:0007669"/>
    <property type="project" value="UniProtKB-KW"/>
</dbReference>
<comment type="similarity">
    <text evidence="3">Belongs to the xanthine dehydrogenase family.</text>
</comment>
<dbReference type="PANTHER" id="PTHR11908:SF132">
    <property type="entry name" value="ALDEHYDE OXIDASE 1-RELATED"/>
    <property type="match status" value="1"/>
</dbReference>
<dbReference type="GO" id="GO:0051537">
    <property type="term" value="F:2 iron, 2 sulfur cluster binding"/>
    <property type="evidence" value="ECO:0007669"/>
    <property type="project" value="UniProtKB-KW"/>
</dbReference>
<feature type="binding site" evidence="17">
    <location>
        <position position="161"/>
    </location>
    <ligand>
        <name>[2Fe-2S] cluster</name>
        <dbReference type="ChEBI" id="CHEBI:190135"/>
        <label>2</label>
    </ligand>
</feature>
<evidence type="ECO:0000256" key="12">
    <source>
        <dbReference type="ARBA" id="ARBA00023014"/>
    </source>
</evidence>
<dbReference type="GO" id="GO:0005506">
    <property type="term" value="F:iron ion binding"/>
    <property type="evidence" value="ECO:0007669"/>
    <property type="project" value="InterPro"/>
</dbReference>
<dbReference type="GO" id="GO:0005777">
    <property type="term" value="C:peroxisome"/>
    <property type="evidence" value="ECO:0007669"/>
    <property type="project" value="UniProtKB-SubCell"/>
</dbReference>
<dbReference type="AlphaFoldDB" id="A0A9P0LHR2"/>
<dbReference type="Pfam" id="PF01799">
    <property type="entry name" value="Fer2_2"/>
    <property type="match status" value="1"/>
</dbReference>
<name>A0A9P0LHR2_ACAOB</name>
<proteinExistence type="inferred from homology"/>
<dbReference type="InterPro" id="IPR046867">
    <property type="entry name" value="AldOxase/xan_DH_MoCoBD2"/>
</dbReference>
<keyword evidence="18" id="KW-0812">Transmembrane</keyword>
<dbReference type="Pfam" id="PF02738">
    <property type="entry name" value="MoCoBD_1"/>
    <property type="match status" value="1"/>
</dbReference>
<dbReference type="InterPro" id="IPR000674">
    <property type="entry name" value="Ald_Oxase/Xan_DH_a/b"/>
</dbReference>
<evidence type="ECO:0000256" key="6">
    <source>
        <dbReference type="ARBA" id="ARBA00022630"/>
    </source>
</evidence>
<reference evidence="20" key="1">
    <citation type="submission" date="2022-03" db="EMBL/GenBank/DDBJ databases">
        <authorList>
            <person name="Sayadi A."/>
        </authorList>
    </citation>
    <scope>NUCLEOTIDE SEQUENCE</scope>
</reference>
<dbReference type="FunFam" id="3.30.365.10:FF:000002">
    <property type="entry name" value="Xanthine dehydrogenase oxidase"/>
    <property type="match status" value="1"/>
</dbReference>
<evidence type="ECO:0000256" key="4">
    <source>
        <dbReference type="ARBA" id="ARBA00011738"/>
    </source>
</evidence>
<keyword evidence="7 17" id="KW-0001">2Fe-2S</keyword>
<keyword evidence="12 17" id="KW-0411">Iron-sulfur</keyword>
<comment type="subcellular location">
    <subcellularLocation>
        <location evidence="2">Peroxisome</location>
    </subcellularLocation>
</comment>
<keyword evidence="11 17" id="KW-0408">Iron</keyword>
<evidence type="ECO:0000256" key="17">
    <source>
        <dbReference type="PIRSR" id="PIRSR000127-3"/>
    </source>
</evidence>
<keyword evidence="18" id="KW-0472">Membrane</keyword>
<dbReference type="OrthoDB" id="8300278at2759"/>
<feature type="binding site" evidence="17">
    <location>
        <position position="60"/>
    </location>
    <ligand>
        <name>[2Fe-2S] cluster</name>
        <dbReference type="ChEBI" id="CHEBI:190135"/>
        <label>1</label>
    </ligand>
</feature>
<dbReference type="PANTHER" id="PTHR11908">
    <property type="entry name" value="XANTHINE DEHYDROGENASE"/>
    <property type="match status" value="1"/>
</dbReference>
<feature type="binding site" evidence="17">
    <location>
        <position position="123"/>
    </location>
    <ligand>
        <name>[2Fe-2S] cluster</name>
        <dbReference type="ChEBI" id="CHEBI:190135"/>
        <label>2</label>
    </ligand>
</feature>
<feature type="binding site" evidence="17">
    <location>
        <position position="55"/>
    </location>
    <ligand>
        <name>[2Fe-2S] cluster</name>
        <dbReference type="ChEBI" id="CHEBI:190135"/>
        <label>1</label>
    </ligand>
</feature>
<dbReference type="InterPro" id="IPR036010">
    <property type="entry name" value="2Fe-2S_ferredoxin-like_sf"/>
</dbReference>
<dbReference type="InterPro" id="IPR036884">
    <property type="entry name" value="2Fe-2S-bd_dom_sf"/>
</dbReference>
<gene>
    <name evidence="20" type="ORF">ACAOBT_LOCUS23504</name>
</gene>
<dbReference type="InterPro" id="IPR016169">
    <property type="entry name" value="FAD-bd_PCMH_sub2"/>
</dbReference>
<dbReference type="EMBL" id="CAKOFQ010007276">
    <property type="protein sequence ID" value="CAH1997048.1"/>
    <property type="molecule type" value="Genomic_DNA"/>
</dbReference>
<dbReference type="Pfam" id="PF01315">
    <property type="entry name" value="Ald_Xan_dh_C"/>
    <property type="match status" value="1"/>
</dbReference>
<keyword evidence="13" id="KW-0520">NAD</keyword>
<dbReference type="PROSITE" id="PS51387">
    <property type="entry name" value="FAD_PCMH"/>
    <property type="match status" value="1"/>
</dbReference>
<evidence type="ECO:0000256" key="14">
    <source>
        <dbReference type="ARBA" id="ARBA00023140"/>
    </source>
</evidence>
<keyword evidence="18" id="KW-1133">Transmembrane helix</keyword>
<feature type="binding site" evidence="17">
    <location>
        <position position="83"/>
    </location>
    <ligand>
        <name>[2Fe-2S] cluster</name>
        <dbReference type="ChEBI" id="CHEBI:190135"/>
        <label>1</label>
    </ligand>
</feature>
<feature type="binding site" evidence="17">
    <location>
        <position position="63"/>
    </location>
    <ligand>
        <name>[2Fe-2S] cluster</name>
        <dbReference type="ChEBI" id="CHEBI:190135"/>
        <label>1</label>
    </ligand>
</feature>
<protein>
    <recommendedName>
        <fullName evidence="19">FAD-binding PCMH-type domain-containing protein</fullName>
    </recommendedName>
</protein>
<evidence type="ECO:0000256" key="11">
    <source>
        <dbReference type="ARBA" id="ARBA00023004"/>
    </source>
</evidence>
<dbReference type="PIRSF" id="PIRSF000127">
    <property type="entry name" value="Xanthine_DH"/>
    <property type="match status" value="1"/>
</dbReference>
<dbReference type="SMART" id="SM01008">
    <property type="entry name" value="Ald_Xan_dh_C"/>
    <property type="match status" value="1"/>
</dbReference>
<dbReference type="InterPro" id="IPR002888">
    <property type="entry name" value="2Fe-2S-bd"/>
</dbReference>
<dbReference type="SUPFAM" id="SSF55447">
    <property type="entry name" value="CO dehydrogenase flavoprotein C-terminal domain-like"/>
    <property type="match status" value="1"/>
</dbReference>
<evidence type="ECO:0000256" key="3">
    <source>
        <dbReference type="ARBA" id="ARBA00006849"/>
    </source>
</evidence>
<dbReference type="FunFam" id="3.10.20.30:FF:000012">
    <property type="entry name" value="Xanthine dehydrogenase/oxidase"/>
    <property type="match status" value="1"/>
</dbReference>
<dbReference type="SUPFAM" id="SSF47741">
    <property type="entry name" value="CO dehydrogenase ISP C-domain like"/>
    <property type="match status" value="1"/>
</dbReference>
<dbReference type="Gene3D" id="3.30.365.10">
    <property type="entry name" value="Aldehyde oxidase/xanthine dehydrogenase, molybdopterin binding domain"/>
    <property type="match status" value="4"/>
</dbReference>
<dbReference type="SUPFAM" id="SSF56003">
    <property type="entry name" value="Molybdenum cofactor-binding domain"/>
    <property type="match status" value="1"/>
</dbReference>
<dbReference type="Gene3D" id="1.10.150.120">
    <property type="entry name" value="[2Fe-2S]-binding domain"/>
    <property type="match status" value="1"/>
</dbReference>
<dbReference type="InterPro" id="IPR037165">
    <property type="entry name" value="AldOxase/xan_DH_Mopterin-bd_sf"/>
</dbReference>
<dbReference type="GO" id="GO:0071949">
    <property type="term" value="F:FAD binding"/>
    <property type="evidence" value="ECO:0007669"/>
    <property type="project" value="InterPro"/>
</dbReference>
<feature type="binding site" evidence="17">
    <location>
        <position position="126"/>
    </location>
    <ligand>
        <name>[2Fe-2S] cluster</name>
        <dbReference type="ChEBI" id="CHEBI:190135"/>
        <label>2</label>
    </ligand>
</feature>
<evidence type="ECO:0000256" key="16">
    <source>
        <dbReference type="PIRSR" id="PIRSR000127-2"/>
    </source>
</evidence>
<dbReference type="FunFam" id="3.30.390.50:FF:000003">
    <property type="entry name" value="Aldehyde oxidase1"/>
    <property type="match status" value="1"/>
</dbReference>
<evidence type="ECO:0000256" key="10">
    <source>
        <dbReference type="ARBA" id="ARBA00023002"/>
    </source>
</evidence>
<feature type="domain" description="FAD-binding PCMH-type" evidence="19">
    <location>
        <begin position="212"/>
        <end position="394"/>
    </location>
</feature>
<dbReference type="InterPro" id="IPR012675">
    <property type="entry name" value="Beta-grasp_dom_sf"/>
</dbReference>
<evidence type="ECO:0000256" key="5">
    <source>
        <dbReference type="ARBA" id="ARBA00022505"/>
    </source>
</evidence>
<dbReference type="InterPro" id="IPR006058">
    <property type="entry name" value="2Fe2S_fd_BS"/>
</dbReference>
<dbReference type="Gene3D" id="3.90.1170.50">
    <property type="entry name" value="Aldehyde oxidase/xanthine dehydrogenase, a/b hammerhead"/>
    <property type="match status" value="1"/>
</dbReference>
<evidence type="ECO:0000256" key="2">
    <source>
        <dbReference type="ARBA" id="ARBA00004275"/>
    </source>
</evidence>
<dbReference type="FunFam" id="3.30.465.10:FF:000013">
    <property type="entry name" value="Aldehyde oxidase"/>
    <property type="match status" value="1"/>
</dbReference>
<dbReference type="InterPro" id="IPR036856">
    <property type="entry name" value="Ald_Oxase/Xan_DH_a/b_sf"/>
</dbReference>
<keyword evidence="8 17" id="KW-0479">Metal-binding</keyword>
<evidence type="ECO:0000256" key="18">
    <source>
        <dbReference type="SAM" id="Phobius"/>
    </source>
</evidence>
<comment type="cofactor">
    <cofactor evidence="1 16">
        <name>FAD</name>
        <dbReference type="ChEBI" id="CHEBI:57692"/>
    </cofactor>
</comment>
<feature type="binding site" evidence="17">
    <location>
        <position position="1037"/>
    </location>
    <ligand>
        <name>Mo-molybdopterin</name>
        <dbReference type="ChEBI" id="CHEBI:71302"/>
    </ligand>
    <ligandPart>
        <name>Mo</name>
        <dbReference type="ChEBI" id="CHEBI:28685"/>
    </ligandPart>
</feature>
<dbReference type="Proteomes" id="UP001152888">
    <property type="component" value="Unassembled WGS sequence"/>
</dbReference>
<dbReference type="FunFam" id="3.90.1170.50:FF:000003">
    <property type="entry name" value="Aldehyde oxidase"/>
    <property type="match status" value="1"/>
</dbReference>
<feature type="transmembrane region" description="Helical" evidence="18">
    <location>
        <begin position="1146"/>
        <end position="1165"/>
    </location>
</feature>
<dbReference type="SUPFAM" id="SSF54665">
    <property type="entry name" value="CO dehydrogenase molybdoprotein N-domain-like"/>
    <property type="match status" value="1"/>
</dbReference>
<dbReference type="SUPFAM" id="SSF56176">
    <property type="entry name" value="FAD-binding/transporter-associated domain-like"/>
    <property type="match status" value="1"/>
</dbReference>
<evidence type="ECO:0000313" key="20">
    <source>
        <dbReference type="EMBL" id="CAH1997048.1"/>
    </source>
</evidence>
<comment type="cofactor">
    <cofactor evidence="15">
        <name>[2Fe-2S] cluster</name>
        <dbReference type="ChEBI" id="CHEBI:190135"/>
    </cofactor>
</comment>
<dbReference type="InterPro" id="IPR016166">
    <property type="entry name" value="FAD-bd_PCMH"/>
</dbReference>